<reference evidence="4" key="1">
    <citation type="submission" date="2023-07" db="EMBL/GenBank/DDBJ databases">
        <title>Draft genome sequence of Agarivorans aestuarii strain ZMCS4, a CAZymes producing bacteria isolated from the marine brown algae Clodostephus spongiosus.</title>
        <authorList>
            <person name="Lorente B."/>
            <person name="Cabral C."/>
            <person name="Frias J."/>
            <person name="Faria J."/>
            <person name="Toubarro D."/>
        </authorList>
    </citation>
    <scope>NUCLEOTIDE SEQUENCE [LARGE SCALE GENOMIC DNA]</scope>
    <source>
        <strain evidence="4">ZMCS4</strain>
    </source>
</reference>
<dbReference type="InterPro" id="IPR032816">
    <property type="entry name" value="VTT_dom"/>
</dbReference>
<gene>
    <name evidence="3" type="ORF">SNR37_001966</name>
</gene>
<proteinExistence type="predicted"/>
<feature type="transmembrane region" description="Helical" evidence="1">
    <location>
        <begin position="123"/>
        <end position="141"/>
    </location>
</feature>
<feature type="domain" description="VTT" evidence="2">
    <location>
        <begin position="22"/>
        <end position="138"/>
    </location>
</feature>
<evidence type="ECO:0000313" key="4">
    <source>
        <dbReference type="Proteomes" id="UP001310248"/>
    </source>
</evidence>
<accession>A0ABU7GAC2</accession>
<sequence>MLVILFFSAFVSATLLPGSSEVVLLGLASQVPEQWFSLLVVATLGNTLGGLVTFAMGWGAFYFGNRHFSWLPKLNEQAKAKPWLAKYGAWSLLMSWAPVIGDALCFVAGAAKLPVWQSTVAMLIGKAIRYALLLALGNAVVSI</sequence>
<keyword evidence="1" id="KW-0812">Transmembrane</keyword>
<feature type="transmembrane region" description="Helical" evidence="1">
    <location>
        <begin position="84"/>
        <end position="111"/>
    </location>
</feature>
<dbReference type="RefSeq" id="WP_329777015.1">
    <property type="nucleotide sequence ID" value="NZ_JAYDYW010000023.1"/>
</dbReference>
<evidence type="ECO:0000259" key="2">
    <source>
        <dbReference type="Pfam" id="PF09335"/>
    </source>
</evidence>
<dbReference type="InterPro" id="IPR051311">
    <property type="entry name" value="DedA_domain"/>
</dbReference>
<keyword evidence="1" id="KW-0472">Membrane</keyword>
<dbReference type="PANTHER" id="PTHR42709:SF4">
    <property type="entry name" value="INNER MEMBRANE PROTEIN YQAA"/>
    <property type="match status" value="1"/>
</dbReference>
<evidence type="ECO:0000313" key="3">
    <source>
        <dbReference type="EMBL" id="MEE1676353.1"/>
    </source>
</evidence>
<name>A0ABU7GAC2_9ALTE</name>
<comment type="caution">
    <text evidence="3">The sequence shown here is derived from an EMBL/GenBank/DDBJ whole genome shotgun (WGS) entry which is preliminary data.</text>
</comment>
<reference evidence="3 4" key="2">
    <citation type="submission" date="2023-12" db="EMBL/GenBank/DDBJ databases">
        <authorList>
            <consortium name="Cladostephus spongiosus"/>
            <person name="Lorente B."/>
            <person name="Cabral C."/>
            <person name="Frias J."/>
            <person name="Faria J."/>
            <person name="Toubarro D."/>
        </authorList>
    </citation>
    <scope>NUCLEOTIDE SEQUENCE [LARGE SCALE GENOMIC DNA]</scope>
    <source>
        <strain evidence="3 4">ZMCS4</strain>
    </source>
</reference>
<dbReference type="Proteomes" id="UP001310248">
    <property type="component" value="Unassembled WGS sequence"/>
</dbReference>
<feature type="transmembrane region" description="Helical" evidence="1">
    <location>
        <begin position="36"/>
        <end position="63"/>
    </location>
</feature>
<keyword evidence="4" id="KW-1185">Reference proteome</keyword>
<dbReference type="Pfam" id="PF09335">
    <property type="entry name" value="VTT_dom"/>
    <property type="match status" value="1"/>
</dbReference>
<organism evidence="3 4">
    <name type="scientific">Agarivorans aestuarii</name>
    <dbReference type="NCBI Taxonomy" id="1563703"/>
    <lineage>
        <taxon>Bacteria</taxon>
        <taxon>Pseudomonadati</taxon>
        <taxon>Pseudomonadota</taxon>
        <taxon>Gammaproteobacteria</taxon>
        <taxon>Alteromonadales</taxon>
        <taxon>Alteromonadaceae</taxon>
        <taxon>Agarivorans</taxon>
    </lineage>
</organism>
<protein>
    <submittedName>
        <fullName evidence="3">YqaA family protein</fullName>
    </submittedName>
</protein>
<dbReference type="PANTHER" id="PTHR42709">
    <property type="entry name" value="ALKALINE PHOSPHATASE LIKE PROTEIN"/>
    <property type="match status" value="1"/>
</dbReference>
<evidence type="ECO:0000256" key="1">
    <source>
        <dbReference type="SAM" id="Phobius"/>
    </source>
</evidence>
<dbReference type="EMBL" id="JAYDYW010000023">
    <property type="protein sequence ID" value="MEE1676353.1"/>
    <property type="molecule type" value="Genomic_DNA"/>
</dbReference>
<keyword evidence="1" id="KW-1133">Transmembrane helix</keyword>